<evidence type="ECO:0000313" key="10">
    <source>
        <dbReference type="Proteomes" id="UP001596186"/>
    </source>
</evidence>
<organism evidence="9 10">
    <name type="scientific">Companilactobacillus baiquanensis</name>
    <dbReference type="NCBI Taxonomy" id="2486005"/>
    <lineage>
        <taxon>Bacteria</taxon>
        <taxon>Bacillati</taxon>
        <taxon>Bacillota</taxon>
        <taxon>Bacilli</taxon>
        <taxon>Lactobacillales</taxon>
        <taxon>Lactobacillaceae</taxon>
        <taxon>Companilactobacillus</taxon>
    </lineage>
</organism>
<dbReference type="GO" id="GO:0006508">
    <property type="term" value="P:proteolysis"/>
    <property type="evidence" value="ECO:0007669"/>
    <property type="project" value="UniProtKB-KW"/>
</dbReference>
<dbReference type="GO" id="GO:0008233">
    <property type="term" value="F:peptidase activity"/>
    <property type="evidence" value="ECO:0007669"/>
    <property type="project" value="UniProtKB-KW"/>
</dbReference>
<keyword evidence="5 7" id="KW-1133">Transmembrane helix</keyword>
<dbReference type="InterPro" id="IPR050925">
    <property type="entry name" value="Rhomboid_protease_S54"/>
</dbReference>
<feature type="transmembrane region" description="Helical" evidence="7">
    <location>
        <begin position="145"/>
        <end position="165"/>
    </location>
</feature>
<proteinExistence type="inferred from homology"/>
<name>A0ABW1URB0_9LACO</name>
<dbReference type="RefSeq" id="WP_125591549.1">
    <property type="nucleotide sequence ID" value="NZ_JBHSSN010000002.1"/>
</dbReference>
<evidence type="ECO:0000256" key="5">
    <source>
        <dbReference type="ARBA" id="ARBA00022989"/>
    </source>
</evidence>
<comment type="subcellular location">
    <subcellularLocation>
        <location evidence="1">Membrane</location>
        <topology evidence="1">Multi-pass membrane protein</topology>
    </subcellularLocation>
</comment>
<evidence type="ECO:0000256" key="4">
    <source>
        <dbReference type="ARBA" id="ARBA00022801"/>
    </source>
</evidence>
<dbReference type="PANTHER" id="PTHR43731">
    <property type="entry name" value="RHOMBOID PROTEASE"/>
    <property type="match status" value="1"/>
</dbReference>
<keyword evidence="6 7" id="KW-0472">Membrane</keyword>
<comment type="similarity">
    <text evidence="2">Belongs to the peptidase S54 family.</text>
</comment>
<dbReference type="EMBL" id="JBHSSN010000002">
    <property type="protein sequence ID" value="MFC6322248.1"/>
    <property type="molecule type" value="Genomic_DNA"/>
</dbReference>
<feature type="domain" description="Peptidase S54 rhomboid" evidence="8">
    <location>
        <begin position="52"/>
        <end position="188"/>
    </location>
</feature>
<evidence type="ECO:0000256" key="2">
    <source>
        <dbReference type="ARBA" id="ARBA00009045"/>
    </source>
</evidence>
<dbReference type="Pfam" id="PF01694">
    <property type="entry name" value="Rhomboid"/>
    <property type="match status" value="1"/>
</dbReference>
<feature type="transmembrane region" description="Helical" evidence="7">
    <location>
        <begin position="171"/>
        <end position="191"/>
    </location>
</feature>
<dbReference type="SUPFAM" id="SSF144091">
    <property type="entry name" value="Rhomboid-like"/>
    <property type="match status" value="1"/>
</dbReference>
<feature type="transmembrane region" description="Helical" evidence="7">
    <location>
        <begin position="198"/>
        <end position="216"/>
    </location>
</feature>
<evidence type="ECO:0000259" key="8">
    <source>
        <dbReference type="Pfam" id="PF01694"/>
    </source>
</evidence>
<dbReference type="Proteomes" id="UP001596186">
    <property type="component" value="Unassembled WGS sequence"/>
</dbReference>
<accession>A0ABW1URB0</accession>
<evidence type="ECO:0000256" key="3">
    <source>
        <dbReference type="ARBA" id="ARBA00022692"/>
    </source>
</evidence>
<dbReference type="PANTHER" id="PTHR43731:SF14">
    <property type="entry name" value="PRESENILIN-ASSOCIATED RHOMBOID-LIKE PROTEIN, MITOCHONDRIAL"/>
    <property type="match status" value="1"/>
</dbReference>
<keyword evidence="9" id="KW-0645">Protease</keyword>
<evidence type="ECO:0000256" key="1">
    <source>
        <dbReference type="ARBA" id="ARBA00004141"/>
    </source>
</evidence>
<keyword evidence="10" id="KW-1185">Reference proteome</keyword>
<evidence type="ECO:0000313" key="9">
    <source>
        <dbReference type="EMBL" id="MFC6322248.1"/>
    </source>
</evidence>
<dbReference type="Gene3D" id="1.20.1540.10">
    <property type="entry name" value="Rhomboid-like"/>
    <property type="match status" value="1"/>
</dbReference>
<evidence type="ECO:0000256" key="7">
    <source>
        <dbReference type="SAM" id="Phobius"/>
    </source>
</evidence>
<keyword evidence="4 9" id="KW-0378">Hydrolase</keyword>
<comment type="caution">
    <text evidence="9">The sequence shown here is derived from an EMBL/GenBank/DDBJ whole genome shotgun (WGS) entry which is preliminary data.</text>
</comment>
<feature type="transmembrane region" description="Helical" evidence="7">
    <location>
        <begin position="91"/>
        <end position="111"/>
    </location>
</feature>
<sequence>MIMYREEEPYVTWFLLALTLAVFVLETLSGGSTSTSTLVNFGAKFTPLIQDGQWWRLIAPIFLHIGIFHILMNGFTLYIMGKSLEPLMGHVRFFVLYMLSGIVGNLASFAFGSYYTISAGASTSLFGTFAAFLAFALMYRDNPGFLELGKSFLTLIVLNLLISLVGSNFDIWGHIGGIIGGFFLGFALGLPKSNRPKLIIRIVSVIIIIVVSYFMYSRGMNIG</sequence>
<dbReference type="EC" id="3.4.21.-" evidence="9"/>
<dbReference type="InterPro" id="IPR035952">
    <property type="entry name" value="Rhomboid-like_sf"/>
</dbReference>
<feature type="transmembrane region" description="Helical" evidence="7">
    <location>
        <begin position="117"/>
        <end position="138"/>
    </location>
</feature>
<dbReference type="InterPro" id="IPR022764">
    <property type="entry name" value="Peptidase_S54_rhomboid_dom"/>
</dbReference>
<feature type="transmembrane region" description="Helical" evidence="7">
    <location>
        <begin position="54"/>
        <end position="79"/>
    </location>
</feature>
<gene>
    <name evidence="9" type="ORF">ACFP1F_00510</name>
</gene>
<evidence type="ECO:0000256" key="6">
    <source>
        <dbReference type="ARBA" id="ARBA00023136"/>
    </source>
</evidence>
<reference evidence="10" key="1">
    <citation type="journal article" date="2019" name="Int. J. Syst. Evol. Microbiol.">
        <title>The Global Catalogue of Microorganisms (GCM) 10K type strain sequencing project: providing services to taxonomists for standard genome sequencing and annotation.</title>
        <authorList>
            <consortium name="The Broad Institute Genomics Platform"/>
            <consortium name="The Broad Institute Genome Sequencing Center for Infectious Disease"/>
            <person name="Wu L."/>
            <person name="Ma J."/>
        </authorList>
    </citation>
    <scope>NUCLEOTIDE SEQUENCE [LARGE SCALE GENOMIC DNA]</scope>
    <source>
        <strain evidence="10">CCM 8895</strain>
    </source>
</reference>
<protein>
    <submittedName>
        <fullName evidence="9">Rhomboid family intramembrane serine protease</fullName>
        <ecNumber evidence="9">3.4.21.-</ecNumber>
    </submittedName>
</protein>
<keyword evidence="3 7" id="KW-0812">Transmembrane</keyword>